<evidence type="ECO:0000313" key="3">
    <source>
        <dbReference type="EMBL" id="SMC54020.1"/>
    </source>
</evidence>
<evidence type="ECO:0000259" key="2">
    <source>
        <dbReference type="Pfam" id="PF07833"/>
    </source>
</evidence>
<sequence>MGKGVKRILAAGLAFMLMLSLAAPGASAAVGPEDIHVQLNGQELAFTDVSPFAENGRTYVPFRALFEALGAAVDYDADTMTVTAVRGDTAVSFVVGRSEMILKTGDTAETVAIDAPAVARNNRTFVPARFAAQALGCNVGWDSYNRTVVIDDVDAILDANAATYTVMDKYLGFFSRLTASPHAVRGTVGVKINSLSPETESGGIDLEINGDVSGLVDRDRLAMDVLITTNLLELAQKDAAQRADVQNLMLASLLYNIRVEFLLNLETGMIYTRSDWYNQMQEIEEGTWISQDLNEMTEGYYMTGGTLISLSSLLSTMLSPGSFRDSLAVLLRMNSLTDKDYTATTVLQHLNTLFSDQVMTATGSGYVSTYADEQGGYTISLESSCTMNGESMTGCSVQLEQVTEDGSIVVAKVGLNAAGMETFSVTVTQPSEMELVVEGSLQFTETSEQPAPCPADGPVIAAGDLY</sequence>
<dbReference type="Proteomes" id="UP000192790">
    <property type="component" value="Unassembled WGS sequence"/>
</dbReference>
<dbReference type="SUPFAM" id="SSF55383">
    <property type="entry name" value="Copper amine oxidase, domain N"/>
    <property type="match status" value="1"/>
</dbReference>
<dbReference type="Pfam" id="PF07833">
    <property type="entry name" value="Cu_amine_oxidN1"/>
    <property type="match status" value="1"/>
</dbReference>
<dbReference type="EMBL" id="FWXW01000003">
    <property type="protein sequence ID" value="SMC54020.1"/>
    <property type="molecule type" value="Genomic_DNA"/>
</dbReference>
<accession>A0A1W2A060</accession>
<dbReference type="OrthoDB" id="1864171at2"/>
<dbReference type="AlphaFoldDB" id="A0A1W2A060"/>
<feature type="chain" id="PRO_5013366093" evidence="1">
    <location>
        <begin position="29"/>
        <end position="466"/>
    </location>
</feature>
<name>A0A1W2A060_9FIRM</name>
<keyword evidence="4" id="KW-1185">Reference proteome</keyword>
<reference evidence="3 4" key="1">
    <citation type="submission" date="2017-04" db="EMBL/GenBank/DDBJ databases">
        <authorList>
            <person name="Afonso C.L."/>
            <person name="Miller P.J."/>
            <person name="Scott M.A."/>
            <person name="Spackman E."/>
            <person name="Goraichik I."/>
            <person name="Dimitrov K.M."/>
            <person name="Suarez D.L."/>
            <person name="Swayne D.E."/>
        </authorList>
    </citation>
    <scope>NUCLEOTIDE SEQUENCE [LARGE SCALE GENOMIC DNA]</scope>
    <source>
        <strain evidence="3 4">DSM 12816</strain>
    </source>
</reference>
<organism evidence="3 4">
    <name type="scientific">Papillibacter cinnamivorans DSM 12816</name>
    <dbReference type="NCBI Taxonomy" id="1122930"/>
    <lineage>
        <taxon>Bacteria</taxon>
        <taxon>Bacillati</taxon>
        <taxon>Bacillota</taxon>
        <taxon>Clostridia</taxon>
        <taxon>Eubacteriales</taxon>
        <taxon>Oscillospiraceae</taxon>
        <taxon>Papillibacter</taxon>
    </lineage>
</organism>
<evidence type="ECO:0000256" key="1">
    <source>
        <dbReference type="SAM" id="SignalP"/>
    </source>
</evidence>
<proteinExistence type="predicted"/>
<dbReference type="InterPro" id="IPR012854">
    <property type="entry name" value="Cu_amine_oxidase-like_N"/>
</dbReference>
<evidence type="ECO:0000313" key="4">
    <source>
        <dbReference type="Proteomes" id="UP000192790"/>
    </source>
</evidence>
<feature type="signal peptide" evidence="1">
    <location>
        <begin position="1"/>
        <end position="28"/>
    </location>
</feature>
<protein>
    <submittedName>
        <fullName evidence="3">Copper amine oxidase N-terminal domain-containing protein</fullName>
    </submittedName>
</protein>
<feature type="domain" description="Copper amine oxidase-like N-terminal" evidence="2">
    <location>
        <begin position="39"/>
        <end position="150"/>
    </location>
</feature>
<gene>
    <name evidence="3" type="ORF">SAMN02745168_1365</name>
</gene>
<dbReference type="Gene3D" id="3.30.457.10">
    <property type="entry name" value="Copper amine oxidase-like, N-terminal domain"/>
    <property type="match status" value="1"/>
</dbReference>
<keyword evidence="1" id="KW-0732">Signal</keyword>
<dbReference type="InterPro" id="IPR036582">
    <property type="entry name" value="Mao_N_sf"/>
</dbReference>
<dbReference type="STRING" id="1122930.SAMN02745168_1365"/>
<dbReference type="RefSeq" id="WP_084233984.1">
    <property type="nucleotide sequence ID" value="NZ_FWXW01000003.1"/>
</dbReference>